<reference evidence="1" key="1">
    <citation type="journal article" date="2012" name="PLoS ONE">
        <title>Gene sets for utilization of primary and secondary nutrition supplies in the distal gut of endangered iberian lynx.</title>
        <authorList>
            <person name="Alcaide M."/>
            <person name="Messina E."/>
            <person name="Richter M."/>
            <person name="Bargiela R."/>
            <person name="Peplies J."/>
            <person name="Huws S.A."/>
            <person name="Newbold C.J."/>
            <person name="Golyshin P.N."/>
            <person name="Simon M.A."/>
            <person name="Lopez G."/>
            <person name="Yakimov M.M."/>
            <person name="Ferrer M."/>
        </authorList>
    </citation>
    <scope>NUCLEOTIDE SEQUENCE</scope>
</reference>
<name>J9GLS1_9ZZZZ</name>
<organism evidence="1">
    <name type="scientific">gut metagenome</name>
    <dbReference type="NCBI Taxonomy" id="749906"/>
    <lineage>
        <taxon>unclassified sequences</taxon>
        <taxon>metagenomes</taxon>
        <taxon>organismal metagenomes</taxon>
    </lineage>
</organism>
<gene>
    <name evidence="1" type="ORF">EVA_11169</name>
</gene>
<accession>J9GLS1</accession>
<evidence type="ECO:0000313" key="1">
    <source>
        <dbReference type="EMBL" id="EJX00725.1"/>
    </source>
</evidence>
<dbReference type="AlphaFoldDB" id="J9GLS1"/>
<protein>
    <submittedName>
        <fullName evidence="1">Uncharacterized protein</fullName>
    </submittedName>
</protein>
<dbReference type="EMBL" id="AMCI01003253">
    <property type="protein sequence ID" value="EJX00725.1"/>
    <property type="molecule type" value="Genomic_DNA"/>
</dbReference>
<comment type="caution">
    <text evidence="1">The sequence shown here is derived from an EMBL/GenBank/DDBJ whole genome shotgun (WGS) entry which is preliminary data.</text>
</comment>
<sequence length="44" mass="5244">MIFARDFSFKYLIFLPLSTTIRGILPQTSYVRQKKPCILYTLFL</sequence>
<proteinExistence type="predicted"/>